<feature type="domain" description="FAD-binding PCMH-type" evidence="4">
    <location>
        <begin position="31"/>
        <end position="212"/>
    </location>
</feature>
<organism evidence="5 6">
    <name type="scientific">Labrys wisconsinensis</name>
    <dbReference type="NCBI Taxonomy" id="425677"/>
    <lineage>
        <taxon>Bacteria</taxon>
        <taxon>Pseudomonadati</taxon>
        <taxon>Pseudomonadota</taxon>
        <taxon>Alphaproteobacteria</taxon>
        <taxon>Hyphomicrobiales</taxon>
        <taxon>Xanthobacteraceae</taxon>
        <taxon>Labrys</taxon>
    </lineage>
</organism>
<dbReference type="InterPro" id="IPR016171">
    <property type="entry name" value="Vanillyl_alc_oxidase_C-sub2"/>
</dbReference>
<accession>A0ABU0JFS4</accession>
<keyword evidence="6" id="KW-1185">Reference proteome</keyword>
<dbReference type="InterPro" id="IPR016167">
    <property type="entry name" value="FAD-bd_PCMH_sub1"/>
</dbReference>
<protein>
    <submittedName>
        <fullName evidence="5">FAD/FMN-containing dehydrogenase</fullName>
    </submittedName>
</protein>
<evidence type="ECO:0000256" key="2">
    <source>
        <dbReference type="ARBA" id="ARBA00022630"/>
    </source>
</evidence>
<dbReference type="Gene3D" id="3.30.70.2190">
    <property type="match status" value="1"/>
</dbReference>
<dbReference type="InterPro" id="IPR006094">
    <property type="entry name" value="Oxid_FAD_bind_N"/>
</dbReference>
<dbReference type="InterPro" id="IPR016164">
    <property type="entry name" value="FAD-linked_Oxase-like_C"/>
</dbReference>
<dbReference type="Gene3D" id="3.30.465.10">
    <property type="match status" value="1"/>
</dbReference>
<dbReference type="Pfam" id="PF01565">
    <property type="entry name" value="FAD_binding_4"/>
    <property type="match status" value="1"/>
</dbReference>
<sequence length="474" mass="49122">MARLAAALPPGAVLTSPADRAAFETDWRRLHAHPALCVVQPGSTADVAAAVRICAEAAVGVVPQGGNTGLVAGAVPAEGAPQVVLTLRRMAAVRALDTVGDSVTVEAGATLQSVQELAAGAGRLFPLSLAAEGTAQIGGLVATNAGGLQVLAYGSMRALVLGLEVVLPDGSIWEGLRPLRKDNTGFDLKQLFIGAEGLLGIVTAACLRLFPAVTQRVTALAGVPTVESALRLFQAARDRAGTALTMCEFVSGEAMRLVARRVPGARPPFDAPAYVLLELSSPAADHPLRHAAETVLEEALAGGLALDAVVAQSERERLQLLRLREEISDAELADGGAVKHDIAVPIALIPETVAAVEALVRRRFPGYRLNVFGHLGDGNLHVNVRPPEGCSVAAIGPLYQDITCAVEDLAMARGGSFSAEHGIGQMRIASLGRYKSAVDLALMSALKRALDPHNILNPGKLLPAGQGRDARGGR</sequence>
<dbReference type="InterPro" id="IPR004113">
    <property type="entry name" value="FAD-bd_oxidored_4_C"/>
</dbReference>
<evidence type="ECO:0000256" key="1">
    <source>
        <dbReference type="ARBA" id="ARBA00008000"/>
    </source>
</evidence>
<dbReference type="PANTHER" id="PTHR43716:SF2">
    <property type="entry name" value="BLL6224 PROTEIN"/>
    <property type="match status" value="1"/>
</dbReference>
<dbReference type="InterPro" id="IPR016166">
    <property type="entry name" value="FAD-bd_PCMH"/>
</dbReference>
<dbReference type="InterPro" id="IPR016169">
    <property type="entry name" value="FAD-bd_PCMH_sub2"/>
</dbReference>
<evidence type="ECO:0000313" key="5">
    <source>
        <dbReference type="EMBL" id="MDQ0473139.1"/>
    </source>
</evidence>
<dbReference type="PANTHER" id="PTHR43716">
    <property type="entry name" value="D-2-HYDROXYGLUTARATE DEHYDROGENASE, MITOCHONDRIAL"/>
    <property type="match status" value="1"/>
</dbReference>
<dbReference type="Pfam" id="PF02913">
    <property type="entry name" value="FAD-oxidase_C"/>
    <property type="match status" value="1"/>
</dbReference>
<dbReference type="RefSeq" id="WP_307281004.1">
    <property type="nucleotide sequence ID" value="NZ_JAUSVX010000015.1"/>
</dbReference>
<dbReference type="InterPro" id="IPR036318">
    <property type="entry name" value="FAD-bd_PCMH-like_sf"/>
</dbReference>
<dbReference type="Proteomes" id="UP001242480">
    <property type="component" value="Unassembled WGS sequence"/>
</dbReference>
<dbReference type="Gene3D" id="3.30.70.2740">
    <property type="match status" value="1"/>
</dbReference>
<dbReference type="EMBL" id="JAUSVX010000015">
    <property type="protein sequence ID" value="MDQ0473139.1"/>
    <property type="molecule type" value="Genomic_DNA"/>
</dbReference>
<name>A0ABU0JFS4_9HYPH</name>
<dbReference type="Gene3D" id="1.10.45.10">
    <property type="entry name" value="Vanillyl-alcohol Oxidase, Chain A, domain 4"/>
    <property type="match status" value="1"/>
</dbReference>
<comment type="caution">
    <text evidence="5">The sequence shown here is derived from an EMBL/GenBank/DDBJ whole genome shotgun (WGS) entry which is preliminary data.</text>
</comment>
<proteinExistence type="inferred from homology"/>
<comment type="similarity">
    <text evidence="1">Belongs to the FAD-binding oxidoreductase/transferase type 4 family.</text>
</comment>
<evidence type="ECO:0000313" key="6">
    <source>
        <dbReference type="Proteomes" id="UP001242480"/>
    </source>
</evidence>
<dbReference type="SUPFAM" id="SSF55103">
    <property type="entry name" value="FAD-linked oxidases, C-terminal domain"/>
    <property type="match status" value="1"/>
</dbReference>
<evidence type="ECO:0000256" key="3">
    <source>
        <dbReference type="ARBA" id="ARBA00022827"/>
    </source>
</evidence>
<evidence type="ECO:0000259" key="4">
    <source>
        <dbReference type="PROSITE" id="PS51387"/>
    </source>
</evidence>
<keyword evidence="2" id="KW-0285">Flavoprotein</keyword>
<reference evidence="5 6" key="1">
    <citation type="submission" date="2023-07" db="EMBL/GenBank/DDBJ databases">
        <title>Genomic Encyclopedia of Type Strains, Phase IV (KMG-IV): sequencing the most valuable type-strain genomes for metagenomic binning, comparative biology and taxonomic classification.</title>
        <authorList>
            <person name="Goeker M."/>
        </authorList>
    </citation>
    <scope>NUCLEOTIDE SEQUENCE [LARGE SCALE GENOMIC DNA]</scope>
    <source>
        <strain evidence="5 6">DSM 19619</strain>
    </source>
</reference>
<dbReference type="PROSITE" id="PS51387">
    <property type="entry name" value="FAD_PCMH"/>
    <property type="match status" value="1"/>
</dbReference>
<dbReference type="SUPFAM" id="SSF56176">
    <property type="entry name" value="FAD-binding/transporter-associated domain-like"/>
    <property type="match status" value="1"/>
</dbReference>
<dbReference type="InterPro" id="IPR051264">
    <property type="entry name" value="FAD-oxidored/transferase_4"/>
</dbReference>
<gene>
    <name evidence="5" type="ORF">QO011_006173</name>
</gene>
<dbReference type="Gene3D" id="3.30.43.10">
    <property type="entry name" value="Uridine Diphospho-n-acetylenolpyruvylglucosamine Reductase, domain 2"/>
    <property type="match status" value="1"/>
</dbReference>
<keyword evidence="3" id="KW-0274">FAD</keyword>